<evidence type="ECO:0000313" key="1">
    <source>
        <dbReference type="EMBL" id="PQM37428.1"/>
    </source>
</evidence>
<proteinExistence type="predicted"/>
<accession>A0A314UKB8</accession>
<dbReference type="EMBL" id="PJQY01003445">
    <property type="protein sequence ID" value="PQM37428.1"/>
    <property type="molecule type" value="Genomic_DNA"/>
</dbReference>
<sequence length="107" mass="12468">MLVLNKVVQANLSKNEASHTAESRRNRGFLCYTLIARRSSIRWKEDKFFLIKGAWPGEEEEGQREEWGLKGLKDLEPPEISCKLLLAFAHRKACDFRDYLKEKPSPF</sequence>
<dbReference type="AlphaFoldDB" id="A0A314UKB8"/>
<evidence type="ECO:0000313" key="2">
    <source>
        <dbReference type="Proteomes" id="UP000250321"/>
    </source>
</evidence>
<reference evidence="1 2" key="1">
    <citation type="submission" date="2018-02" db="EMBL/GenBank/DDBJ databases">
        <title>Draft genome of wild Prunus yedoensis var. nudiflora.</title>
        <authorList>
            <person name="Baek S."/>
            <person name="Kim J.-H."/>
            <person name="Choi K."/>
            <person name="Kim G.-B."/>
            <person name="Cho A."/>
            <person name="Jang H."/>
            <person name="Shin C.-H."/>
            <person name="Yu H.-J."/>
            <person name="Mun J.-H."/>
        </authorList>
    </citation>
    <scope>NUCLEOTIDE SEQUENCE [LARGE SCALE GENOMIC DNA]</scope>
    <source>
        <strain evidence="2">cv. Jeju island</strain>
        <tissue evidence="1">Leaf</tissue>
    </source>
</reference>
<name>A0A314UKB8_PRUYE</name>
<comment type="caution">
    <text evidence="1">The sequence shown here is derived from an EMBL/GenBank/DDBJ whole genome shotgun (WGS) entry which is preliminary data.</text>
</comment>
<dbReference type="Proteomes" id="UP000250321">
    <property type="component" value="Unassembled WGS sequence"/>
</dbReference>
<organism evidence="1 2">
    <name type="scientific">Prunus yedoensis var. nudiflora</name>
    <dbReference type="NCBI Taxonomy" id="2094558"/>
    <lineage>
        <taxon>Eukaryota</taxon>
        <taxon>Viridiplantae</taxon>
        <taxon>Streptophyta</taxon>
        <taxon>Embryophyta</taxon>
        <taxon>Tracheophyta</taxon>
        <taxon>Spermatophyta</taxon>
        <taxon>Magnoliopsida</taxon>
        <taxon>eudicotyledons</taxon>
        <taxon>Gunneridae</taxon>
        <taxon>Pentapetalae</taxon>
        <taxon>rosids</taxon>
        <taxon>fabids</taxon>
        <taxon>Rosales</taxon>
        <taxon>Rosaceae</taxon>
        <taxon>Amygdaloideae</taxon>
        <taxon>Amygdaleae</taxon>
        <taxon>Prunus</taxon>
    </lineage>
</organism>
<protein>
    <submittedName>
        <fullName evidence="1">Uncharacterized protein</fullName>
    </submittedName>
</protein>
<gene>
    <name evidence="1" type="ORF">Pyn_08739</name>
</gene>
<keyword evidence="2" id="KW-1185">Reference proteome</keyword>